<protein>
    <recommendedName>
        <fullName evidence="2">GH18 domain-containing protein</fullName>
    </recommendedName>
</protein>
<comment type="caution">
    <text evidence="3">The sequence shown here is derived from an EMBL/GenBank/DDBJ whole genome shotgun (WGS) entry which is preliminary data.</text>
</comment>
<dbReference type="EMBL" id="BAABHK010000019">
    <property type="protein sequence ID" value="GAA4637106.1"/>
    <property type="molecule type" value="Genomic_DNA"/>
</dbReference>
<name>A0ABP8UQ35_9ACTN</name>
<proteinExistence type="predicted"/>
<keyword evidence="4" id="KW-1185">Reference proteome</keyword>
<dbReference type="SUPFAM" id="SSF51445">
    <property type="entry name" value="(Trans)glycosidases"/>
    <property type="match status" value="1"/>
</dbReference>
<evidence type="ECO:0000259" key="2">
    <source>
        <dbReference type="Pfam" id="PF00704"/>
    </source>
</evidence>
<dbReference type="InterPro" id="IPR052750">
    <property type="entry name" value="GH18_Chitinase"/>
</dbReference>
<dbReference type="PANTHER" id="PTHR42976">
    <property type="entry name" value="BIFUNCTIONAL CHITINASE/LYSOZYME-RELATED"/>
    <property type="match status" value="1"/>
</dbReference>
<dbReference type="Gene3D" id="3.20.20.80">
    <property type="entry name" value="Glycosidases"/>
    <property type="match status" value="1"/>
</dbReference>
<evidence type="ECO:0000256" key="1">
    <source>
        <dbReference type="SAM" id="SignalP"/>
    </source>
</evidence>
<feature type="domain" description="GH18" evidence="2">
    <location>
        <begin position="53"/>
        <end position="257"/>
    </location>
</feature>
<keyword evidence="1" id="KW-0732">Signal</keyword>
<dbReference type="CDD" id="cd06543">
    <property type="entry name" value="GH18_PF-ChiA-like"/>
    <property type="match status" value="1"/>
</dbReference>
<dbReference type="InterPro" id="IPR017853">
    <property type="entry name" value="GH"/>
</dbReference>
<feature type="signal peptide" evidence="1">
    <location>
        <begin position="1"/>
        <end position="27"/>
    </location>
</feature>
<evidence type="ECO:0000313" key="3">
    <source>
        <dbReference type="EMBL" id="GAA4637106.1"/>
    </source>
</evidence>
<dbReference type="Proteomes" id="UP001501442">
    <property type="component" value="Unassembled WGS sequence"/>
</dbReference>
<organism evidence="3 4">
    <name type="scientific">Actinoallomurus vinaceus</name>
    <dbReference type="NCBI Taxonomy" id="1080074"/>
    <lineage>
        <taxon>Bacteria</taxon>
        <taxon>Bacillati</taxon>
        <taxon>Actinomycetota</taxon>
        <taxon>Actinomycetes</taxon>
        <taxon>Streptosporangiales</taxon>
        <taxon>Thermomonosporaceae</taxon>
        <taxon>Actinoallomurus</taxon>
    </lineage>
</organism>
<dbReference type="PANTHER" id="PTHR42976:SF1">
    <property type="entry name" value="GH18 DOMAIN-CONTAINING PROTEIN-RELATED"/>
    <property type="match status" value="1"/>
</dbReference>
<accession>A0ABP8UQ35</accession>
<reference evidence="4" key="1">
    <citation type="journal article" date="2019" name="Int. J. Syst. Evol. Microbiol.">
        <title>The Global Catalogue of Microorganisms (GCM) 10K type strain sequencing project: providing services to taxonomists for standard genome sequencing and annotation.</title>
        <authorList>
            <consortium name="The Broad Institute Genomics Platform"/>
            <consortium name="The Broad Institute Genome Sequencing Center for Infectious Disease"/>
            <person name="Wu L."/>
            <person name="Ma J."/>
        </authorList>
    </citation>
    <scope>NUCLEOTIDE SEQUENCE [LARGE SCALE GENOMIC DNA]</scope>
    <source>
        <strain evidence="4">JCM 17939</strain>
    </source>
</reference>
<gene>
    <name evidence="3" type="ORF">GCM10023196_089560</name>
</gene>
<dbReference type="Pfam" id="PF00704">
    <property type="entry name" value="Glyco_hydro_18"/>
    <property type="match status" value="1"/>
</dbReference>
<dbReference type="InterPro" id="IPR001223">
    <property type="entry name" value="Glyco_hydro18_cat"/>
</dbReference>
<dbReference type="RefSeq" id="WP_345440065.1">
    <property type="nucleotide sequence ID" value="NZ_BAABHK010000019.1"/>
</dbReference>
<feature type="chain" id="PRO_5045786353" description="GH18 domain-containing protein" evidence="1">
    <location>
        <begin position="28"/>
        <end position="342"/>
    </location>
</feature>
<sequence>MSWSRRVATVAGAVCVAGLGLTGSASAHERAIPPHVFAPYVETYLPDSPAALAKQSGAKYLTLAFLQTATPGSCTLTWNGDASAPVSWSVYGDDITAIRRTGGDVIPSFGGYGADTTNTEIADSCTDVKAIAAAYEKVITTYGVTRLDFDVEADSLNNTAAIDRRNKAITLVQDWARRHGRTVQFVYTLPTFTTGLSDPGVALLRNAEQNHAKISVVNIMTFDYYDNQPHEMAQDTVKAATGLVGQLKAIHPNASLKQLWSRVGITEMVGIDDFGPAETFTTDDAAQVEHWATQQGIAELSFWALQRDNGGCVGTGGSNTCSGVAQQPWQFTRALTPFTSRA</sequence>
<evidence type="ECO:0000313" key="4">
    <source>
        <dbReference type="Proteomes" id="UP001501442"/>
    </source>
</evidence>